<gene>
    <name evidence="1" type="ORF">OUZ56_005541</name>
</gene>
<proteinExistence type="predicted"/>
<protein>
    <submittedName>
        <fullName evidence="1">Uncharacterized protein</fullName>
    </submittedName>
</protein>
<keyword evidence="2" id="KW-1185">Reference proteome</keyword>
<comment type="caution">
    <text evidence="1">The sequence shown here is derived from an EMBL/GenBank/DDBJ whole genome shotgun (WGS) entry which is preliminary data.</text>
</comment>
<dbReference type="Proteomes" id="UP001234178">
    <property type="component" value="Unassembled WGS sequence"/>
</dbReference>
<organism evidence="1 2">
    <name type="scientific">Daphnia magna</name>
    <dbReference type="NCBI Taxonomy" id="35525"/>
    <lineage>
        <taxon>Eukaryota</taxon>
        <taxon>Metazoa</taxon>
        <taxon>Ecdysozoa</taxon>
        <taxon>Arthropoda</taxon>
        <taxon>Crustacea</taxon>
        <taxon>Branchiopoda</taxon>
        <taxon>Diplostraca</taxon>
        <taxon>Cladocera</taxon>
        <taxon>Anomopoda</taxon>
        <taxon>Daphniidae</taxon>
        <taxon>Daphnia</taxon>
    </lineage>
</organism>
<name>A0ABQ9YT63_9CRUS</name>
<sequence>MELPLITTAVCPKADKPLPYQNGPSNMFGGRSFICDQSADEFRLKSQIWKVFTIGFFKAFQQLVSPRLLFSENYNGYTLVEILMETSLVRPFICGLTRPVVPSLWLFLRLQSADQVVYPPMPPMEKLPGITVRRWRIATDVWVELEFERCWCGRWWRRHSGLCTGDGD</sequence>
<evidence type="ECO:0000313" key="2">
    <source>
        <dbReference type="Proteomes" id="UP001234178"/>
    </source>
</evidence>
<accession>A0ABQ9YT63</accession>
<dbReference type="EMBL" id="JAOYFB010000001">
    <property type="protein sequence ID" value="KAK4003789.1"/>
    <property type="molecule type" value="Genomic_DNA"/>
</dbReference>
<evidence type="ECO:0000313" key="1">
    <source>
        <dbReference type="EMBL" id="KAK4003789.1"/>
    </source>
</evidence>
<reference evidence="1 2" key="1">
    <citation type="journal article" date="2023" name="Nucleic Acids Res.">
        <title>The hologenome of Daphnia magna reveals possible DNA methylation and microbiome-mediated evolution of the host genome.</title>
        <authorList>
            <person name="Chaturvedi A."/>
            <person name="Li X."/>
            <person name="Dhandapani V."/>
            <person name="Marshall H."/>
            <person name="Kissane S."/>
            <person name="Cuenca-Cambronero M."/>
            <person name="Asole G."/>
            <person name="Calvet F."/>
            <person name="Ruiz-Romero M."/>
            <person name="Marangio P."/>
            <person name="Guigo R."/>
            <person name="Rago D."/>
            <person name="Mirbahai L."/>
            <person name="Eastwood N."/>
            <person name="Colbourne J.K."/>
            <person name="Zhou J."/>
            <person name="Mallon E."/>
            <person name="Orsini L."/>
        </authorList>
    </citation>
    <scope>NUCLEOTIDE SEQUENCE [LARGE SCALE GENOMIC DNA]</scope>
    <source>
        <strain evidence="1">LRV0_1</strain>
    </source>
</reference>